<dbReference type="AlphaFoldDB" id="A0A059CDL4"/>
<name>A0A059CDL4_EUCGR</name>
<organism evidence="1">
    <name type="scientific">Eucalyptus grandis</name>
    <name type="common">Flooded gum</name>
    <dbReference type="NCBI Taxonomy" id="71139"/>
    <lineage>
        <taxon>Eukaryota</taxon>
        <taxon>Viridiplantae</taxon>
        <taxon>Streptophyta</taxon>
        <taxon>Embryophyta</taxon>
        <taxon>Tracheophyta</taxon>
        <taxon>Spermatophyta</taxon>
        <taxon>Magnoliopsida</taxon>
        <taxon>eudicotyledons</taxon>
        <taxon>Gunneridae</taxon>
        <taxon>Pentapetalae</taxon>
        <taxon>rosids</taxon>
        <taxon>malvids</taxon>
        <taxon>Myrtales</taxon>
        <taxon>Myrtaceae</taxon>
        <taxon>Myrtoideae</taxon>
        <taxon>Eucalypteae</taxon>
        <taxon>Eucalyptus</taxon>
    </lineage>
</organism>
<dbReference type="InParanoid" id="A0A059CDL4"/>
<accession>A0A059CDL4</accession>
<proteinExistence type="predicted"/>
<reference evidence="1" key="1">
    <citation type="submission" date="2013-07" db="EMBL/GenBank/DDBJ databases">
        <title>The genome of Eucalyptus grandis.</title>
        <authorList>
            <person name="Schmutz J."/>
            <person name="Hayes R."/>
            <person name="Myburg A."/>
            <person name="Tuskan G."/>
            <person name="Grattapaglia D."/>
            <person name="Rokhsar D.S."/>
        </authorList>
    </citation>
    <scope>NUCLEOTIDE SEQUENCE</scope>
    <source>
        <tissue evidence="1">Leaf extractions</tissue>
    </source>
</reference>
<evidence type="ECO:0000313" key="1">
    <source>
        <dbReference type="EMBL" id="KCW76543.1"/>
    </source>
</evidence>
<dbReference type="EMBL" id="KK198756">
    <property type="protein sequence ID" value="KCW76543.1"/>
    <property type="molecule type" value="Genomic_DNA"/>
</dbReference>
<gene>
    <name evidence="1" type="ORF">EUGRSUZ_D00932</name>
</gene>
<sequence>MVGTEEYISMLPNCLTNDFSFLPTRDTVKICILSIMWQSVWTAVLDLRFSVSSYDNSFVEKVLMLYGRGKV</sequence>
<protein>
    <submittedName>
        <fullName evidence="1">Uncharacterized protein</fullName>
    </submittedName>
</protein>
<dbReference type="Gramene" id="KCW76543">
    <property type="protein sequence ID" value="KCW76543"/>
    <property type="gene ID" value="EUGRSUZ_D00932"/>
</dbReference>